<keyword evidence="1" id="KW-0472">Membrane</keyword>
<proteinExistence type="predicted"/>
<evidence type="ECO:0000313" key="3">
    <source>
        <dbReference type="Proteomes" id="UP000054715"/>
    </source>
</evidence>
<reference evidence="2 3" key="1">
    <citation type="submission" date="2015-11" db="EMBL/GenBank/DDBJ databases">
        <title>Genomic analysis of 38 Legionella species identifies large and diverse effector repertoires.</title>
        <authorList>
            <person name="Burstein D."/>
            <person name="Amaro F."/>
            <person name="Zusman T."/>
            <person name="Lifshitz Z."/>
            <person name="Cohen O."/>
            <person name="Gilbert J.A."/>
            <person name="Pupko T."/>
            <person name="Shuman H.A."/>
            <person name="Segal G."/>
        </authorList>
    </citation>
    <scope>NUCLEOTIDE SEQUENCE [LARGE SCALE GENOMIC DNA]</scope>
    <source>
        <strain evidence="2 3">JA-26-G1-E2</strain>
    </source>
</reference>
<name>A0A0W0ULD4_9GAMM</name>
<comment type="caution">
    <text evidence="2">The sequence shown here is derived from an EMBL/GenBank/DDBJ whole genome shotgun (WGS) entry which is preliminary data.</text>
</comment>
<keyword evidence="1" id="KW-0812">Transmembrane</keyword>
<dbReference type="AlphaFoldDB" id="A0A0W0ULD4"/>
<organism evidence="2 3">
    <name type="scientific">Legionella jamestowniensis</name>
    <dbReference type="NCBI Taxonomy" id="455"/>
    <lineage>
        <taxon>Bacteria</taxon>
        <taxon>Pseudomonadati</taxon>
        <taxon>Pseudomonadota</taxon>
        <taxon>Gammaproteobacteria</taxon>
        <taxon>Legionellales</taxon>
        <taxon>Legionellaceae</taxon>
        <taxon>Legionella</taxon>
    </lineage>
</organism>
<dbReference type="OrthoDB" id="5654155at2"/>
<feature type="transmembrane region" description="Helical" evidence="1">
    <location>
        <begin position="112"/>
        <end position="136"/>
    </location>
</feature>
<evidence type="ECO:0000313" key="2">
    <source>
        <dbReference type="EMBL" id="KTD08676.1"/>
    </source>
</evidence>
<accession>A0A0W0ULD4</accession>
<protein>
    <submittedName>
        <fullName evidence="2">Uncharacterized protein</fullName>
    </submittedName>
</protein>
<evidence type="ECO:0000256" key="1">
    <source>
        <dbReference type="SAM" id="Phobius"/>
    </source>
</evidence>
<sequence length="202" mass="22815">MIDEIEECEEIKEVEKVSTLEIKQNSFKQDVKVHNPPSLKTLAYQTVKKHPILFFQLHGMELPQEIEIDNKIVKEFIAEKYKQAEKNHALRVEARTEEIKDKYRAFITDSCFIKSMAFMGGLLFGGIHLGITIPVLNAIDADGDTQATSYALTIVSFIVGNCVGMCFAGKTAKALAECFTPKVPERTVDLEEIAIEYQSIRR</sequence>
<gene>
    <name evidence="2" type="ORF">Ljam_2871</name>
</gene>
<feature type="transmembrane region" description="Helical" evidence="1">
    <location>
        <begin position="148"/>
        <end position="168"/>
    </location>
</feature>
<keyword evidence="1" id="KW-1133">Transmembrane helix</keyword>
<dbReference type="Proteomes" id="UP000054715">
    <property type="component" value="Unassembled WGS sequence"/>
</dbReference>
<dbReference type="PATRIC" id="fig|455.5.peg.3017"/>
<dbReference type="EMBL" id="LNYG01000013">
    <property type="protein sequence ID" value="KTD08676.1"/>
    <property type="molecule type" value="Genomic_DNA"/>
</dbReference>
<dbReference type="RefSeq" id="WP_058450674.1">
    <property type="nucleotide sequence ID" value="NZ_CAAAJF010000001.1"/>
</dbReference>